<dbReference type="SUPFAM" id="SSF53955">
    <property type="entry name" value="Lysozyme-like"/>
    <property type="match status" value="1"/>
</dbReference>
<sequence length="178" mass="19603">MKENFDASLKHLLKSEGGFTNDPRDPGNKLPDGRAGCTMLGVTQATYESFIGKRTTQEAMKALTADHVGPIYRKKYWDAVKGDELPSGLDYLMFDFAVNAGPGRAIKIMQQALGVTSDGVIGRMTMKAIADADPEELIEKFSEAKSDYYRSLKTFETFGKGWLNRVAEVKGYASDMIA</sequence>
<dbReference type="InterPro" id="IPR023346">
    <property type="entry name" value="Lysozyme-like_dom_sf"/>
</dbReference>
<gene>
    <name evidence="3" type="ORF">UFOVP405_2</name>
</gene>
<evidence type="ECO:0000259" key="1">
    <source>
        <dbReference type="Pfam" id="PF05838"/>
    </source>
</evidence>
<dbReference type="Pfam" id="PF05838">
    <property type="entry name" value="Glyco_hydro_108"/>
    <property type="match status" value="1"/>
</dbReference>
<evidence type="ECO:0000313" key="3">
    <source>
        <dbReference type="EMBL" id="CAB4140049.1"/>
    </source>
</evidence>
<dbReference type="InterPro" id="IPR018537">
    <property type="entry name" value="Peptidoglycan-bd_3"/>
</dbReference>
<feature type="domain" description="Peptidoglycan binding" evidence="2">
    <location>
        <begin position="104"/>
        <end position="166"/>
    </location>
</feature>
<dbReference type="CDD" id="cd13926">
    <property type="entry name" value="N-acetylmuramidase_GH108"/>
    <property type="match status" value="1"/>
</dbReference>
<reference evidence="3" key="1">
    <citation type="submission" date="2020-04" db="EMBL/GenBank/DDBJ databases">
        <authorList>
            <person name="Chiriac C."/>
            <person name="Salcher M."/>
            <person name="Ghai R."/>
            <person name="Kavagutti S V."/>
        </authorList>
    </citation>
    <scope>NUCLEOTIDE SEQUENCE</scope>
</reference>
<dbReference type="Pfam" id="PF09374">
    <property type="entry name" value="PG_binding_3"/>
    <property type="match status" value="1"/>
</dbReference>
<organism evidence="3">
    <name type="scientific">uncultured Caudovirales phage</name>
    <dbReference type="NCBI Taxonomy" id="2100421"/>
    <lineage>
        <taxon>Viruses</taxon>
        <taxon>Duplodnaviria</taxon>
        <taxon>Heunggongvirae</taxon>
        <taxon>Uroviricota</taxon>
        <taxon>Caudoviricetes</taxon>
        <taxon>Peduoviridae</taxon>
        <taxon>Maltschvirus</taxon>
        <taxon>Maltschvirus maltsch</taxon>
    </lineage>
</organism>
<evidence type="ECO:0000259" key="2">
    <source>
        <dbReference type="Pfam" id="PF09374"/>
    </source>
</evidence>
<accession>A0A6J5M8C4</accession>
<protein>
    <submittedName>
        <fullName evidence="3">ZliS Lysozyme family protein</fullName>
    </submittedName>
</protein>
<dbReference type="EMBL" id="LR796378">
    <property type="protein sequence ID" value="CAB4140049.1"/>
    <property type="molecule type" value="Genomic_DNA"/>
</dbReference>
<proteinExistence type="predicted"/>
<name>A0A6J5M8C4_9CAUD</name>
<dbReference type="InterPro" id="IPR008565">
    <property type="entry name" value="TtsA-like_GH18_dom"/>
</dbReference>
<dbReference type="Gene3D" id="1.20.141.10">
    <property type="entry name" value="Chitosanase, subunit A, domain 1"/>
    <property type="match status" value="1"/>
</dbReference>
<feature type="domain" description="TtsA-like Glycoside hydrolase family 108" evidence="1">
    <location>
        <begin position="10"/>
        <end position="101"/>
    </location>
</feature>